<dbReference type="RefSeq" id="WP_317702273.1">
    <property type="nucleotide sequence ID" value="NZ_CP136921.1"/>
</dbReference>
<proteinExistence type="predicted"/>
<dbReference type="Proteomes" id="UP001303211">
    <property type="component" value="Chromosome"/>
</dbReference>
<accession>A0ABZ0J5F2</accession>
<gene>
    <name evidence="1" type="ORF">P4826_01635</name>
</gene>
<evidence type="ECO:0000313" key="1">
    <source>
        <dbReference type="EMBL" id="WOO32856.1"/>
    </source>
</evidence>
<evidence type="ECO:0000313" key="2">
    <source>
        <dbReference type="Proteomes" id="UP001303211"/>
    </source>
</evidence>
<keyword evidence="2" id="KW-1185">Reference proteome</keyword>
<name>A0ABZ0J5F2_9BURK</name>
<organism evidence="1 2">
    <name type="scientific">Diaphorobacter limosus</name>
    <dbReference type="NCBI Taxonomy" id="3036128"/>
    <lineage>
        <taxon>Bacteria</taxon>
        <taxon>Pseudomonadati</taxon>
        <taxon>Pseudomonadota</taxon>
        <taxon>Betaproteobacteria</taxon>
        <taxon>Burkholderiales</taxon>
        <taxon>Comamonadaceae</taxon>
        <taxon>Diaphorobacter</taxon>
    </lineage>
</organism>
<protein>
    <submittedName>
        <fullName evidence="1">Uncharacterized protein</fullName>
    </submittedName>
</protein>
<dbReference type="EMBL" id="CP136921">
    <property type="protein sequence ID" value="WOO32856.1"/>
    <property type="molecule type" value="Genomic_DNA"/>
</dbReference>
<reference evidence="1 2" key="1">
    <citation type="submission" date="2023-03" db="EMBL/GenBank/DDBJ databases">
        <title>Diaphorobacter basophil sp. nov., isolated from a sewage-treatment plant.</title>
        <authorList>
            <person name="Yang K."/>
        </authorList>
    </citation>
    <scope>NUCLEOTIDE SEQUENCE [LARGE SCALE GENOMIC DNA]</scope>
    <source>
        <strain evidence="1 2">Y-1</strain>
    </source>
</reference>
<sequence>MKTPEPSKENPSAPNTRIFTYPKRLASACAEVLARLLAGEVLTSADTLEQCSTMRAAAHVDYLQKRYTWPIVSEERATGCTDGRMAIVAAYRLPADCIHAARAAGAGAWCAQVRKARAALRAKAAEAYRRAAAIERARKCLPPPGQGDFFGERGAA</sequence>